<dbReference type="Pfam" id="PF00656">
    <property type="entry name" value="Peptidase_C14"/>
    <property type="match status" value="1"/>
</dbReference>
<comment type="caution">
    <text evidence="3">The sequence shown here is derived from an EMBL/GenBank/DDBJ whole genome shotgun (WGS) entry which is preliminary data.</text>
</comment>
<proteinExistence type="predicted"/>
<gene>
    <name evidence="3" type="ORF">Apa02nite_008020</name>
</gene>
<reference evidence="3 4" key="1">
    <citation type="submission" date="2021-01" db="EMBL/GenBank/DDBJ databases">
        <title>Whole genome shotgun sequence of Actinoplanes palleronii NBRC 14916.</title>
        <authorList>
            <person name="Komaki H."/>
            <person name="Tamura T."/>
        </authorList>
    </citation>
    <scope>NUCLEOTIDE SEQUENCE [LARGE SCALE GENOMIC DNA]</scope>
    <source>
        <strain evidence="3 4">NBRC 14916</strain>
    </source>
</reference>
<keyword evidence="4" id="KW-1185">Reference proteome</keyword>
<dbReference type="SUPFAM" id="SSF52129">
    <property type="entry name" value="Caspase-like"/>
    <property type="match status" value="1"/>
</dbReference>
<feature type="region of interest" description="Disordered" evidence="1">
    <location>
        <begin position="247"/>
        <end position="266"/>
    </location>
</feature>
<dbReference type="NCBIfam" id="NF047832">
    <property type="entry name" value="caspase_w_EACC1"/>
    <property type="match status" value="1"/>
</dbReference>
<feature type="region of interest" description="Disordered" evidence="1">
    <location>
        <begin position="381"/>
        <end position="408"/>
    </location>
</feature>
<accession>A0ABQ4B207</accession>
<protein>
    <recommendedName>
        <fullName evidence="2">Peptidase C14 caspase domain-containing protein</fullName>
    </recommendedName>
</protein>
<organism evidence="3 4">
    <name type="scientific">Actinoplanes palleronii</name>
    <dbReference type="NCBI Taxonomy" id="113570"/>
    <lineage>
        <taxon>Bacteria</taxon>
        <taxon>Bacillati</taxon>
        <taxon>Actinomycetota</taxon>
        <taxon>Actinomycetes</taxon>
        <taxon>Micromonosporales</taxon>
        <taxon>Micromonosporaceae</taxon>
        <taxon>Actinoplanes</taxon>
    </lineage>
</organism>
<evidence type="ECO:0000313" key="4">
    <source>
        <dbReference type="Proteomes" id="UP000624709"/>
    </source>
</evidence>
<feature type="compositionally biased region" description="Low complexity" evidence="1">
    <location>
        <begin position="247"/>
        <end position="256"/>
    </location>
</feature>
<name>A0ABQ4B207_9ACTN</name>
<dbReference type="Proteomes" id="UP000624709">
    <property type="component" value="Unassembled WGS sequence"/>
</dbReference>
<dbReference type="InterPro" id="IPR011600">
    <property type="entry name" value="Pept_C14_caspase"/>
</dbReference>
<sequence length="1077" mass="116573">MTTGASDRLPDPARSRAVLIGPGPYRRLSPLDSARRSIDRVQDLLEDPTVLGLPAENCSNISDLTSTDEVERRLLEAAGAAEDMLLFYFVGHGLLESDRLHLALADADGDSFLGAIAYERIRHAMLRSRCLSKVIILDCCYSGNAAMGAADDLVELTRVGGSYLLTACDANHLAVAPKNELYTAFTGALVHLLDQGEPDGPELLSAWQAWRWLHGRLRAGGHPLPKQYTEDAGPDIVLARNRAAGRASAVTSGPASTPTPTPPVWTRPDALVAEVVALRATERDGTADQLLDSTGAGRALQEVVAAVDRLDAADLPKEAGRVLTAAAGRQAAQVCELIEMLGRLARNDMRNRFLDALARQSATAVVGAAALLAGVQPARRPATRDRLARTTGSVPAKAAPRTASTHVDPQLPGRLTRVDQNTLLDRAIDARFDRPDELIELVAAISTTPELSGVLNDLLDRTAGRIRPAGAAELGDVLRDAGRQEAAFRLYRVAGSVLADRKPADVVALAATMRSAGSQAQAQRLIDLAVAGCRDPARYFGLLEATRMARLSDVVARLTDQAAAGLAIEDLLNLGDRLRRASQDREATQLYLSAAGSRPAGEIAGYLRDLTEAGRPDDVRAVLELVAHRDGVTVAELHRLLAEPDTTSANTLVGLVRARGPVALGRLVAGAEDSRFDHLLDEMPPNDVLIVLLQLERAGRRVAARRVAAKSTEPIIAWPEGSTPSEQCLLAIDLSVARGARESRMIGPPPDHAVLRRLLTAEPPGIVVGVLTLTQEDSSLVNAVIDDLVARRDQVRWIARLHHLSVRVHRPDIIDRFLLRMLKKQSPRQIAELVEHLDRDGQAPMIERVAGLLRTKGWNRWIAPWIASLLDDRRLATVIDDVPVRGRDQLTDLAADQALAEIIADDRPADGRLLDVDIDVSLSVLDVTRGWHPQLGHCTGESARWFCQVSAFSTILLGFTDRAVYYRAALIEEENHRIPYSQLGNVAFQAERQAIHGIRREPGSRETFVWPAENAKPWEVRLAVELLQRLADAVHQVDAVDPDQPLFPDPALRLVPPMLPDLPALTAVPPPTPPGSG</sequence>
<dbReference type="Gene3D" id="3.40.50.1460">
    <property type="match status" value="1"/>
</dbReference>
<dbReference type="RefSeq" id="WP_203823889.1">
    <property type="nucleotide sequence ID" value="NZ_BAAATY010000013.1"/>
</dbReference>
<evidence type="ECO:0000259" key="2">
    <source>
        <dbReference type="Pfam" id="PF00656"/>
    </source>
</evidence>
<evidence type="ECO:0000256" key="1">
    <source>
        <dbReference type="SAM" id="MobiDB-lite"/>
    </source>
</evidence>
<dbReference type="EMBL" id="BOMS01000014">
    <property type="protein sequence ID" value="GIE64694.1"/>
    <property type="molecule type" value="Genomic_DNA"/>
</dbReference>
<evidence type="ECO:0000313" key="3">
    <source>
        <dbReference type="EMBL" id="GIE64694.1"/>
    </source>
</evidence>
<feature type="domain" description="Peptidase C14 caspase" evidence="2">
    <location>
        <begin position="15"/>
        <end position="199"/>
    </location>
</feature>
<dbReference type="InterPro" id="IPR029030">
    <property type="entry name" value="Caspase-like_dom_sf"/>
</dbReference>